<dbReference type="EMBL" id="AP022601">
    <property type="protein sequence ID" value="BBY94783.1"/>
    <property type="molecule type" value="Genomic_DNA"/>
</dbReference>
<dbReference type="GO" id="GO:0019748">
    <property type="term" value="P:secondary metabolic process"/>
    <property type="evidence" value="ECO:0007669"/>
    <property type="project" value="TreeGrafter"/>
</dbReference>
<gene>
    <name evidence="3" type="ORF">MGALJ_44520</name>
</gene>
<accession>A0A9W4B687</accession>
<proteinExistence type="predicted"/>
<dbReference type="KEGG" id="mgau:MGALJ_44520"/>
<evidence type="ECO:0000259" key="2">
    <source>
        <dbReference type="Pfam" id="PF04909"/>
    </source>
</evidence>
<evidence type="ECO:0000313" key="4">
    <source>
        <dbReference type="Proteomes" id="UP000465785"/>
    </source>
</evidence>
<organism evidence="3 4">
    <name type="scientific">Mycobacterium gallinarum</name>
    <dbReference type="NCBI Taxonomy" id="39689"/>
    <lineage>
        <taxon>Bacteria</taxon>
        <taxon>Bacillati</taxon>
        <taxon>Actinomycetota</taxon>
        <taxon>Actinomycetes</taxon>
        <taxon>Mycobacteriales</taxon>
        <taxon>Mycobacteriaceae</taxon>
        <taxon>Mycobacterium</taxon>
    </lineage>
</organism>
<dbReference type="GO" id="GO:0016787">
    <property type="term" value="F:hydrolase activity"/>
    <property type="evidence" value="ECO:0007669"/>
    <property type="project" value="InterPro"/>
</dbReference>
<dbReference type="InterPro" id="IPR032465">
    <property type="entry name" value="ACMSD"/>
</dbReference>
<dbReference type="InterPro" id="IPR032466">
    <property type="entry name" value="Metal_Hydrolase"/>
</dbReference>
<sequence>MTYMRIDVHAHYWTDQYLDRVAALGKTDTATQRGIGAGDGAELDARLRLMDRAGIDVQVLSAAPQLPYGLDTERAVAAARYVNDEYAAVVTAHPDRFRAFAALPMPDVDAAIAEIGRATDELGMVGVTMNTSVLDRAITDPDFEPIFAELDARGAVLYLHPAGNGACSPLVTEHHITWMAGAPFEDTIAALQLITSGHLQRYPGVKIICSHLGGALPMLTRRADDHLAWEAPDTPEPPSQAVHRLWFDTVSHCHEPALRCAIDTFGADRIMLGTDFPYEDGATFVRAVEYVMEVADPGEAHAILDANAMALFHLA</sequence>
<dbReference type="Pfam" id="PF04909">
    <property type="entry name" value="Amidohydro_2"/>
    <property type="match status" value="1"/>
</dbReference>
<keyword evidence="4" id="KW-1185">Reference proteome</keyword>
<dbReference type="GO" id="GO:0005737">
    <property type="term" value="C:cytoplasm"/>
    <property type="evidence" value="ECO:0007669"/>
    <property type="project" value="TreeGrafter"/>
</dbReference>
<dbReference type="PANTHER" id="PTHR21240:SF28">
    <property type="entry name" value="ISO-OROTATE DECARBOXYLASE (EUROFUNG)"/>
    <property type="match status" value="1"/>
</dbReference>
<evidence type="ECO:0000313" key="3">
    <source>
        <dbReference type="EMBL" id="BBY94783.1"/>
    </source>
</evidence>
<feature type="domain" description="Amidohydrolase-related" evidence="2">
    <location>
        <begin position="6"/>
        <end position="314"/>
    </location>
</feature>
<name>A0A9W4B687_9MYCO</name>
<dbReference type="InterPro" id="IPR006680">
    <property type="entry name" value="Amidohydro-rel"/>
</dbReference>
<reference evidence="3 4" key="1">
    <citation type="journal article" date="2019" name="Emerg. Microbes Infect.">
        <title>Comprehensive subspecies identification of 175 nontuberculous mycobacteria species based on 7547 genomic profiles.</title>
        <authorList>
            <person name="Matsumoto Y."/>
            <person name="Kinjo T."/>
            <person name="Motooka D."/>
            <person name="Nabeya D."/>
            <person name="Jung N."/>
            <person name="Uechi K."/>
            <person name="Horii T."/>
            <person name="Iida T."/>
            <person name="Fujita J."/>
            <person name="Nakamura S."/>
        </authorList>
    </citation>
    <scope>NUCLEOTIDE SEQUENCE [LARGE SCALE GENOMIC DNA]</scope>
    <source>
        <strain evidence="3 4">JCM 6399</strain>
    </source>
</reference>
<dbReference type="PANTHER" id="PTHR21240">
    <property type="entry name" value="2-AMINO-3-CARBOXYLMUCONATE-6-SEMIALDEHYDE DECARBOXYLASE"/>
    <property type="match status" value="1"/>
</dbReference>
<dbReference type="Gene3D" id="3.20.20.140">
    <property type="entry name" value="Metal-dependent hydrolases"/>
    <property type="match status" value="1"/>
</dbReference>
<dbReference type="SUPFAM" id="SSF51556">
    <property type="entry name" value="Metallo-dependent hydrolases"/>
    <property type="match status" value="1"/>
</dbReference>
<evidence type="ECO:0000256" key="1">
    <source>
        <dbReference type="ARBA" id="ARBA00023239"/>
    </source>
</evidence>
<keyword evidence="1" id="KW-0456">Lyase</keyword>
<dbReference type="Proteomes" id="UP000465785">
    <property type="component" value="Chromosome"/>
</dbReference>
<dbReference type="GO" id="GO:0016831">
    <property type="term" value="F:carboxy-lyase activity"/>
    <property type="evidence" value="ECO:0007669"/>
    <property type="project" value="InterPro"/>
</dbReference>
<dbReference type="AlphaFoldDB" id="A0A9W4B687"/>
<protein>
    <submittedName>
        <fullName evidence="3">Amidohydrolase (Aminocarboxymuconate-semialdehyde decarboxylase)</fullName>
    </submittedName>
</protein>